<evidence type="ECO:0000313" key="2">
    <source>
        <dbReference type="EMBL" id="KFF22666.1"/>
    </source>
</evidence>
<dbReference type="Pfam" id="PF01593">
    <property type="entry name" value="Amino_oxidase"/>
    <property type="match status" value="1"/>
</dbReference>
<comment type="caution">
    <text evidence="2">The sequence shown here is derived from an EMBL/GenBank/DDBJ whole genome shotgun (WGS) entry which is preliminary data.</text>
</comment>
<evidence type="ECO:0000313" key="3">
    <source>
        <dbReference type="Proteomes" id="UP000028719"/>
    </source>
</evidence>
<organism evidence="2 3">
    <name type="scientific">Chryseobacterium vrystaatense</name>
    <dbReference type="NCBI Taxonomy" id="307480"/>
    <lineage>
        <taxon>Bacteria</taxon>
        <taxon>Pseudomonadati</taxon>
        <taxon>Bacteroidota</taxon>
        <taxon>Flavobacteriia</taxon>
        <taxon>Flavobacteriales</taxon>
        <taxon>Weeksellaceae</taxon>
        <taxon>Chryseobacterium group</taxon>
        <taxon>Chryseobacterium</taxon>
    </lineage>
</organism>
<proteinExistence type="predicted"/>
<dbReference type="InterPro" id="IPR036188">
    <property type="entry name" value="FAD/NAD-bd_sf"/>
</dbReference>
<dbReference type="Proteomes" id="UP000028719">
    <property type="component" value="Unassembled WGS sequence"/>
</dbReference>
<dbReference type="Gene3D" id="3.50.50.60">
    <property type="entry name" value="FAD/NAD(P)-binding domain"/>
    <property type="match status" value="1"/>
</dbReference>
<dbReference type="InterPro" id="IPR002937">
    <property type="entry name" value="Amino_oxidase"/>
</dbReference>
<dbReference type="RefSeq" id="WP_034751673.1">
    <property type="nucleotide sequence ID" value="NZ_JPRI01000014.1"/>
</dbReference>
<protein>
    <recommendedName>
        <fullName evidence="1">Amine oxidase domain-containing protein</fullName>
    </recommendedName>
</protein>
<dbReference type="PANTHER" id="PTHR46313:SF3">
    <property type="entry name" value="PROLYCOPENE ISOMERASE, CHLOROPLASTIC"/>
    <property type="match status" value="1"/>
</dbReference>
<dbReference type="SUPFAM" id="SSF51905">
    <property type="entry name" value="FAD/NAD(P)-binding domain"/>
    <property type="match status" value="1"/>
</dbReference>
<evidence type="ECO:0000259" key="1">
    <source>
        <dbReference type="Pfam" id="PF01593"/>
    </source>
</evidence>
<feature type="domain" description="Amine oxidase" evidence="1">
    <location>
        <begin position="217"/>
        <end position="486"/>
    </location>
</feature>
<sequence length="490" mass="55024">MIEEYDIAIFGGGISGFSAALRLQNKGLKTIVFESHGQLGGCAGFFTKKGFSFDVGATTLVDFIEGGIGGNFFKDINLDVPKGKYIDYIAWLPDRQITLYQDAEKWKKERLDKIGSTQNHIEFWKLMDEVTKVFWAASRKNIKLPIRTPKDIYILIKCIGIKNLYLVKYLNSTMLDIVKKYNLENDKPLVGLLSMLIEDTVHSTIDKAPFINSALGVTIRGAGLMRAEGGMKNFWNHLSNHYLKIGGTIKKGNKVLNFKQENNSWNIRTSKGFFKAKKVINSLPIDLLQTICPDSIKNKLQPFIAKNEKNKGSAIVVFLGVPENEVSNQTLDHHQILLDYESKLGKGNNMFISISEKDDHISAPQGFRSVMISTHCEIAEWQNLSEIEYQIKKQNIGLYLIEMARKVYPNLGQNPIIYEIGTPLTYQKFTNRIHGSVGGFKQTKENANLKAVPQDIGVKNFWLTGDNTWPGLGTVAGLISGRIASEYAEK</sequence>
<dbReference type="InterPro" id="IPR045892">
    <property type="entry name" value="CrtISO-like"/>
</dbReference>
<keyword evidence="3" id="KW-1185">Reference proteome</keyword>
<gene>
    <name evidence="2" type="ORF">IW16_26680</name>
</gene>
<name>A0ABR4UGK5_9FLAO</name>
<accession>A0ABR4UGK5</accession>
<reference evidence="2 3" key="1">
    <citation type="submission" date="2014-07" db="EMBL/GenBank/DDBJ databases">
        <title>Genome of Chryseobacterium vrystaatense LMG 22846.</title>
        <authorList>
            <person name="Pipes S.E."/>
            <person name="Stropko S.J."/>
            <person name="Newman J.D."/>
        </authorList>
    </citation>
    <scope>NUCLEOTIDE SEQUENCE [LARGE SCALE GENOMIC DNA]</scope>
    <source>
        <strain evidence="2 3">LMG 22846</strain>
    </source>
</reference>
<dbReference type="EMBL" id="JPRI01000014">
    <property type="protein sequence ID" value="KFF22666.1"/>
    <property type="molecule type" value="Genomic_DNA"/>
</dbReference>
<dbReference type="Pfam" id="PF13450">
    <property type="entry name" value="NAD_binding_8"/>
    <property type="match status" value="1"/>
</dbReference>
<dbReference type="PANTHER" id="PTHR46313">
    <property type="match status" value="1"/>
</dbReference>